<evidence type="ECO:0000259" key="2">
    <source>
        <dbReference type="PROSITE" id="PS50887"/>
    </source>
</evidence>
<keyword evidence="1" id="KW-0812">Transmembrane</keyword>
<evidence type="ECO:0000313" key="4">
    <source>
        <dbReference type="Proteomes" id="UP000295063"/>
    </source>
</evidence>
<gene>
    <name evidence="3" type="ORF">EV210_105135</name>
</gene>
<name>A0A4R1PY40_9FIRM</name>
<keyword evidence="1" id="KW-1133">Transmembrane helix</keyword>
<dbReference type="PANTHER" id="PTHR45138">
    <property type="entry name" value="REGULATORY COMPONENTS OF SENSORY TRANSDUCTION SYSTEM"/>
    <property type="match status" value="1"/>
</dbReference>
<feature type="transmembrane region" description="Helical" evidence="1">
    <location>
        <begin position="154"/>
        <end position="171"/>
    </location>
</feature>
<dbReference type="InterPro" id="IPR050469">
    <property type="entry name" value="Diguanylate_Cyclase"/>
</dbReference>
<dbReference type="InterPro" id="IPR043128">
    <property type="entry name" value="Rev_trsase/Diguanyl_cyclase"/>
</dbReference>
<dbReference type="GO" id="GO:1902201">
    <property type="term" value="P:negative regulation of bacterial-type flagellum-dependent cell motility"/>
    <property type="evidence" value="ECO:0007669"/>
    <property type="project" value="TreeGrafter"/>
</dbReference>
<dbReference type="FunFam" id="3.30.70.270:FF:000001">
    <property type="entry name" value="Diguanylate cyclase domain protein"/>
    <property type="match status" value="1"/>
</dbReference>
<dbReference type="SMART" id="SM00267">
    <property type="entry name" value="GGDEF"/>
    <property type="match status" value="1"/>
</dbReference>
<dbReference type="GO" id="GO:0052621">
    <property type="term" value="F:diguanylate cyclase activity"/>
    <property type="evidence" value="ECO:0007669"/>
    <property type="project" value="TreeGrafter"/>
</dbReference>
<dbReference type="PROSITE" id="PS50887">
    <property type="entry name" value="GGDEF"/>
    <property type="match status" value="1"/>
</dbReference>
<keyword evidence="4" id="KW-1185">Reference proteome</keyword>
<dbReference type="InterPro" id="IPR029787">
    <property type="entry name" value="Nucleotide_cyclase"/>
</dbReference>
<dbReference type="GO" id="GO:0005886">
    <property type="term" value="C:plasma membrane"/>
    <property type="evidence" value="ECO:0007669"/>
    <property type="project" value="TreeGrafter"/>
</dbReference>
<sequence length="390" mass="42866">MTFLDTYTIYFLTLLGNLIMLLMLAIFARTTGFEGLMRFFIYGKLLQTIGAALGLFRGLIPVDLSIILGNSFVYLGGAVEVFCIVYVDKMPLAGMTKRWFQIAAAITAGFILLYLAGANTGTRVFVSAMILAGYSLAAAAGLCLCKQTTSLRKTLAVFFVVLAVSQIVRALDALPRGADYPLFAASSLQMISFISIYMHTLISTMAYLLISREVTDIKLKKAATRDYLTGIYNRMQFIQLSEKLLSLMIRQKKPTTVFMIDFDFFKVINDTYGHDAGDRVLIHFSQKVQSIIRNEDLFGRYGGEEFIIFAPNTTAEAALAMGGKIKAVIQASLDTDTTIPGYTVSIGTATVIPAYLADMDTLIVQADQALLTAKRNGRDQIVQFAVDGEE</sequence>
<dbReference type="InterPro" id="IPR000160">
    <property type="entry name" value="GGDEF_dom"/>
</dbReference>
<dbReference type="PANTHER" id="PTHR45138:SF9">
    <property type="entry name" value="DIGUANYLATE CYCLASE DGCM-RELATED"/>
    <property type="match status" value="1"/>
</dbReference>
<dbReference type="CDD" id="cd01949">
    <property type="entry name" value="GGDEF"/>
    <property type="match status" value="1"/>
</dbReference>
<dbReference type="Proteomes" id="UP000295063">
    <property type="component" value="Unassembled WGS sequence"/>
</dbReference>
<reference evidence="3 4" key="1">
    <citation type="submission" date="2019-03" db="EMBL/GenBank/DDBJ databases">
        <title>Genomic Encyclopedia of Type Strains, Phase IV (KMG-IV): sequencing the most valuable type-strain genomes for metagenomic binning, comparative biology and taxonomic classification.</title>
        <authorList>
            <person name="Goeker M."/>
        </authorList>
    </citation>
    <scope>NUCLEOTIDE SEQUENCE [LARGE SCALE GENOMIC DNA]</scope>
    <source>
        <strain evidence="3 4">DSM 15969</strain>
    </source>
</reference>
<evidence type="ECO:0000313" key="3">
    <source>
        <dbReference type="EMBL" id="TCL37701.1"/>
    </source>
</evidence>
<feature type="transmembrane region" description="Helical" evidence="1">
    <location>
        <begin position="6"/>
        <end position="27"/>
    </location>
</feature>
<dbReference type="Gene3D" id="3.30.70.270">
    <property type="match status" value="1"/>
</dbReference>
<organism evidence="3 4">
    <name type="scientific">Anaerospora hongkongensis</name>
    <dbReference type="NCBI Taxonomy" id="244830"/>
    <lineage>
        <taxon>Bacteria</taxon>
        <taxon>Bacillati</taxon>
        <taxon>Bacillota</taxon>
        <taxon>Negativicutes</taxon>
        <taxon>Selenomonadales</taxon>
        <taxon>Sporomusaceae</taxon>
        <taxon>Anaerospora</taxon>
    </lineage>
</organism>
<accession>A0A4R1PY40</accession>
<comment type="caution">
    <text evidence="3">The sequence shown here is derived from an EMBL/GenBank/DDBJ whole genome shotgun (WGS) entry which is preliminary data.</text>
</comment>
<feature type="transmembrane region" description="Helical" evidence="1">
    <location>
        <begin position="124"/>
        <end position="145"/>
    </location>
</feature>
<evidence type="ECO:0000256" key="1">
    <source>
        <dbReference type="SAM" id="Phobius"/>
    </source>
</evidence>
<keyword evidence="1" id="KW-0472">Membrane</keyword>
<protein>
    <submittedName>
        <fullName evidence="3">Diguanylate cyclase (GGDEF)-like protein</fullName>
    </submittedName>
</protein>
<dbReference type="EMBL" id="SLUI01000005">
    <property type="protein sequence ID" value="TCL37701.1"/>
    <property type="molecule type" value="Genomic_DNA"/>
</dbReference>
<dbReference type="NCBIfam" id="TIGR00254">
    <property type="entry name" value="GGDEF"/>
    <property type="match status" value="1"/>
</dbReference>
<feature type="domain" description="GGDEF" evidence="2">
    <location>
        <begin position="253"/>
        <end position="386"/>
    </location>
</feature>
<dbReference type="GO" id="GO:0043709">
    <property type="term" value="P:cell adhesion involved in single-species biofilm formation"/>
    <property type="evidence" value="ECO:0007669"/>
    <property type="project" value="TreeGrafter"/>
</dbReference>
<proteinExistence type="predicted"/>
<feature type="transmembrane region" description="Helical" evidence="1">
    <location>
        <begin position="66"/>
        <end position="87"/>
    </location>
</feature>
<dbReference type="Pfam" id="PF00990">
    <property type="entry name" value="GGDEF"/>
    <property type="match status" value="1"/>
</dbReference>
<dbReference type="OrthoDB" id="9805474at2"/>
<dbReference type="AlphaFoldDB" id="A0A4R1PY40"/>
<feature type="transmembrane region" description="Helical" evidence="1">
    <location>
        <begin position="99"/>
        <end position="118"/>
    </location>
</feature>
<feature type="transmembrane region" description="Helical" evidence="1">
    <location>
        <begin position="39"/>
        <end position="60"/>
    </location>
</feature>
<dbReference type="SUPFAM" id="SSF55073">
    <property type="entry name" value="Nucleotide cyclase"/>
    <property type="match status" value="1"/>
</dbReference>
<feature type="transmembrane region" description="Helical" evidence="1">
    <location>
        <begin position="191"/>
        <end position="210"/>
    </location>
</feature>
<dbReference type="RefSeq" id="WP_132078659.1">
    <property type="nucleotide sequence ID" value="NZ_SLUI01000005.1"/>
</dbReference>